<dbReference type="Proteomes" id="UP000729357">
    <property type="component" value="Unassembled WGS sequence"/>
</dbReference>
<feature type="transmembrane region" description="Helical" evidence="1">
    <location>
        <begin position="121"/>
        <end position="140"/>
    </location>
</feature>
<proteinExistence type="predicted"/>
<dbReference type="EMBL" id="JAHFXS010000001">
    <property type="protein sequence ID" value="KAG9991636.1"/>
    <property type="molecule type" value="Genomic_DNA"/>
</dbReference>
<sequence length="151" mass="16232">LADEALHDTTNLVGIGGNVGLDILRVEGARLDFRDVSSHFAMYGGAAHAEEDSELLLLSEWAKNTEATFTHAPTRPCLDNVSTQFPESAVLAQACSPGFFAAQSAHLSFPGTFNRSCSMRSLRACCLLVTILAMLILVTTCENGKGRLKRC</sequence>
<keyword evidence="1" id="KW-0812">Transmembrane</keyword>
<gene>
    <name evidence="2" type="ORF">KCU98_g213</name>
</gene>
<protein>
    <submittedName>
        <fullName evidence="2">Uncharacterized protein</fullName>
    </submittedName>
</protein>
<evidence type="ECO:0000313" key="3">
    <source>
        <dbReference type="Proteomes" id="UP000729357"/>
    </source>
</evidence>
<keyword evidence="1" id="KW-1133">Transmembrane helix</keyword>
<name>A0A9P8G5R3_AURME</name>
<reference evidence="2" key="2">
    <citation type="submission" date="2021-08" db="EMBL/GenBank/DDBJ databases">
        <authorList>
            <person name="Gostincar C."/>
            <person name="Sun X."/>
            <person name="Song Z."/>
            <person name="Gunde-Cimerman N."/>
        </authorList>
    </citation>
    <scope>NUCLEOTIDE SEQUENCE</scope>
    <source>
        <strain evidence="2">EXF-9298</strain>
    </source>
</reference>
<keyword evidence="1" id="KW-0472">Membrane</keyword>
<keyword evidence="3" id="KW-1185">Reference proteome</keyword>
<feature type="non-terminal residue" evidence="2">
    <location>
        <position position="151"/>
    </location>
</feature>
<dbReference type="AlphaFoldDB" id="A0A9P8G5R3"/>
<organism evidence="2 3">
    <name type="scientific">Aureobasidium melanogenum</name>
    <name type="common">Aureobasidium pullulans var. melanogenum</name>
    <dbReference type="NCBI Taxonomy" id="46634"/>
    <lineage>
        <taxon>Eukaryota</taxon>
        <taxon>Fungi</taxon>
        <taxon>Dikarya</taxon>
        <taxon>Ascomycota</taxon>
        <taxon>Pezizomycotina</taxon>
        <taxon>Dothideomycetes</taxon>
        <taxon>Dothideomycetidae</taxon>
        <taxon>Dothideales</taxon>
        <taxon>Saccotheciaceae</taxon>
        <taxon>Aureobasidium</taxon>
    </lineage>
</organism>
<evidence type="ECO:0000256" key="1">
    <source>
        <dbReference type="SAM" id="Phobius"/>
    </source>
</evidence>
<evidence type="ECO:0000313" key="2">
    <source>
        <dbReference type="EMBL" id="KAG9991636.1"/>
    </source>
</evidence>
<reference evidence="2" key="1">
    <citation type="journal article" date="2021" name="J Fungi (Basel)">
        <title>Virulence traits and population genomics of the black yeast Aureobasidium melanogenum.</title>
        <authorList>
            <person name="Cernosa A."/>
            <person name="Sun X."/>
            <person name="Gostincar C."/>
            <person name="Fang C."/>
            <person name="Gunde-Cimerman N."/>
            <person name="Song Z."/>
        </authorList>
    </citation>
    <scope>NUCLEOTIDE SEQUENCE</scope>
    <source>
        <strain evidence="2">EXF-9298</strain>
    </source>
</reference>
<accession>A0A9P8G5R3</accession>
<feature type="non-terminal residue" evidence="2">
    <location>
        <position position="1"/>
    </location>
</feature>
<comment type="caution">
    <text evidence="2">The sequence shown here is derived from an EMBL/GenBank/DDBJ whole genome shotgun (WGS) entry which is preliminary data.</text>
</comment>